<dbReference type="FunFam" id="1.10.8.60:FF:000014">
    <property type="entry name" value="DNA-binding transcriptional regulator NtrC"/>
    <property type="match status" value="1"/>
</dbReference>
<keyword evidence="8" id="KW-0238">DNA-binding</keyword>
<evidence type="ECO:0000256" key="6">
    <source>
        <dbReference type="ARBA" id="ARBA00023012"/>
    </source>
</evidence>
<proteinExistence type="predicted"/>
<dbReference type="InterPro" id="IPR058031">
    <property type="entry name" value="AAA_lid_NorR"/>
</dbReference>
<comment type="subcellular location">
    <subcellularLocation>
        <location evidence="1">Cytoplasm</location>
    </subcellularLocation>
</comment>
<evidence type="ECO:0000259" key="13">
    <source>
        <dbReference type="PROSITE" id="PS50110"/>
    </source>
</evidence>
<evidence type="ECO:0000313" key="15">
    <source>
        <dbReference type="Proteomes" id="UP000595564"/>
    </source>
</evidence>
<reference evidence="14 15" key="1">
    <citation type="journal article" date="2012" name="Extremophiles">
        <title>Thermotomaculum hydrothermale gen. nov., sp. nov., a novel heterotrophic thermophile within the phylum Acidobacteria from a deep-sea hydrothermal vent chimney in the Southern Okinawa Trough.</title>
        <authorList>
            <person name="Izumi H."/>
            <person name="Nunoura T."/>
            <person name="Miyazaki M."/>
            <person name="Mino S."/>
            <person name="Toki T."/>
            <person name="Takai K."/>
            <person name="Sako Y."/>
            <person name="Sawabe T."/>
            <person name="Nakagawa S."/>
        </authorList>
    </citation>
    <scope>NUCLEOTIDE SEQUENCE [LARGE SCALE GENOMIC DNA]</scope>
    <source>
        <strain evidence="14 15">AC55</strain>
    </source>
</reference>
<evidence type="ECO:0000256" key="1">
    <source>
        <dbReference type="ARBA" id="ARBA00004496"/>
    </source>
</evidence>
<keyword evidence="7" id="KW-0805">Transcription regulation</keyword>
<dbReference type="GO" id="GO:0000160">
    <property type="term" value="P:phosphorelay signal transduction system"/>
    <property type="evidence" value="ECO:0007669"/>
    <property type="project" value="UniProtKB-KW"/>
</dbReference>
<dbReference type="Gene3D" id="3.40.50.2300">
    <property type="match status" value="1"/>
</dbReference>
<dbReference type="Gene3D" id="1.10.10.60">
    <property type="entry name" value="Homeodomain-like"/>
    <property type="match status" value="1"/>
</dbReference>
<dbReference type="InterPro" id="IPR003593">
    <property type="entry name" value="AAA+_ATPase"/>
</dbReference>
<evidence type="ECO:0000256" key="11">
    <source>
        <dbReference type="PROSITE-ProRule" id="PRU00169"/>
    </source>
</evidence>
<dbReference type="InterPro" id="IPR025662">
    <property type="entry name" value="Sigma_54_int_dom_ATP-bd_1"/>
</dbReference>
<dbReference type="InterPro" id="IPR002197">
    <property type="entry name" value="HTH_Fis"/>
</dbReference>
<dbReference type="Pfam" id="PF00158">
    <property type="entry name" value="Sigma54_activat"/>
    <property type="match status" value="1"/>
</dbReference>
<dbReference type="PANTHER" id="PTHR32071:SF119">
    <property type="entry name" value="SIGMA L-DEPENDENT TRANSCRIPTIONAL REGULATOR YPLP-RELATED"/>
    <property type="match status" value="1"/>
</dbReference>
<dbReference type="SUPFAM" id="SSF46689">
    <property type="entry name" value="Homeodomain-like"/>
    <property type="match status" value="1"/>
</dbReference>
<feature type="modified residue" description="4-aspartylphosphate" evidence="11">
    <location>
        <position position="56"/>
    </location>
</feature>
<dbReference type="InterPro" id="IPR001789">
    <property type="entry name" value="Sig_transdc_resp-reg_receiver"/>
</dbReference>
<sequence length="450" mass="51298">MQDLNAKILIVDDEIIVRESLRNWLSEEGYFVDVAENADECFKKLGEREFDIVFLDIKMPEVDGIEVLKKIKEIYPIIDVVMITAYASIDSAVQAMKLGAYDYLTKPFDPEHLSVLVKKILSKRRLESENRKLKETIETTLKHVNLVGKSEAMQTIVKQIEEVAQTDASVLITGESGTGKEVVARAIHFASPRRFEPLVTVSCGALPEGLVESELFGYERGAFTGAFYKKKGKFEAANGGTLFLDEIGELNQKMQVDLLRVLQEKEIMRIGSNKVIKVDFRVISATNRDLKKMVEEGTFREDLFYRLNVFNIHIPPLRERIEDIPLLVEHFVNQFRRRMGKDVEGLTPQAMNKLMKYPWPGNVRELENAIERAFVIAKGKYITTDDLSFLDGNNAKLTTPPALSLSEIEKHHIINVLKECDYNISKASKILDIDRTTLYNKMKKYGISKQ</sequence>
<keyword evidence="3 11" id="KW-0597">Phosphoprotein</keyword>
<dbReference type="EMBL" id="AP017470">
    <property type="protein sequence ID" value="BBB32024.1"/>
    <property type="molecule type" value="Genomic_DNA"/>
</dbReference>
<dbReference type="GO" id="GO:0005737">
    <property type="term" value="C:cytoplasm"/>
    <property type="evidence" value="ECO:0007669"/>
    <property type="project" value="UniProtKB-SubCell"/>
</dbReference>
<evidence type="ECO:0000256" key="5">
    <source>
        <dbReference type="ARBA" id="ARBA00022840"/>
    </source>
</evidence>
<keyword evidence="2" id="KW-0963">Cytoplasm</keyword>
<keyword evidence="4" id="KW-0547">Nucleotide-binding</keyword>
<dbReference type="PROSITE" id="PS50045">
    <property type="entry name" value="SIGMA54_INTERACT_4"/>
    <property type="match status" value="1"/>
</dbReference>
<dbReference type="PROSITE" id="PS00675">
    <property type="entry name" value="SIGMA54_INTERACT_1"/>
    <property type="match status" value="1"/>
</dbReference>
<keyword evidence="6" id="KW-0902">Two-component regulatory system</keyword>
<evidence type="ECO:0000256" key="2">
    <source>
        <dbReference type="ARBA" id="ARBA00022490"/>
    </source>
</evidence>
<gene>
    <name evidence="14" type="ORF">TTHT_0427</name>
</gene>
<dbReference type="GO" id="GO:0006355">
    <property type="term" value="P:regulation of DNA-templated transcription"/>
    <property type="evidence" value="ECO:0007669"/>
    <property type="project" value="InterPro"/>
</dbReference>
<keyword evidence="9" id="KW-0010">Activator</keyword>
<feature type="domain" description="Response regulatory" evidence="13">
    <location>
        <begin position="7"/>
        <end position="121"/>
    </location>
</feature>
<dbReference type="RefSeq" id="WP_201328363.1">
    <property type="nucleotide sequence ID" value="NZ_AP017470.1"/>
</dbReference>
<dbReference type="Gene3D" id="3.40.50.300">
    <property type="entry name" value="P-loop containing nucleotide triphosphate hydrolases"/>
    <property type="match status" value="1"/>
</dbReference>
<keyword evidence="10" id="KW-0804">Transcription</keyword>
<accession>A0A7R6SXP6</accession>
<name>A0A7R6SXP6_9BACT</name>
<evidence type="ECO:0000256" key="4">
    <source>
        <dbReference type="ARBA" id="ARBA00022741"/>
    </source>
</evidence>
<dbReference type="Pfam" id="PF25601">
    <property type="entry name" value="AAA_lid_14"/>
    <property type="match status" value="1"/>
</dbReference>
<feature type="domain" description="Sigma-54 factor interaction" evidence="12">
    <location>
        <begin position="146"/>
        <end position="375"/>
    </location>
</feature>
<dbReference type="Proteomes" id="UP000595564">
    <property type="component" value="Chromosome"/>
</dbReference>
<dbReference type="Gene3D" id="1.10.8.60">
    <property type="match status" value="1"/>
</dbReference>
<dbReference type="CDD" id="cd00009">
    <property type="entry name" value="AAA"/>
    <property type="match status" value="1"/>
</dbReference>
<dbReference type="GO" id="GO:0005524">
    <property type="term" value="F:ATP binding"/>
    <property type="evidence" value="ECO:0007669"/>
    <property type="project" value="UniProtKB-KW"/>
</dbReference>
<dbReference type="InterPro" id="IPR011006">
    <property type="entry name" value="CheY-like_superfamily"/>
</dbReference>
<keyword evidence="5" id="KW-0067">ATP-binding</keyword>
<evidence type="ECO:0000259" key="12">
    <source>
        <dbReference type="PROSITE" id="PS50045"/>
    </source>
</evidence>
<dbReference type="PANTHER" id="PTHR32071">
    <property type="entry name" value="TRANSCRIPTIONAL REGULATORY PROTEIN"/>
    <property type="match status" value="1"/>
</dbReference>
<evidence type="ECO:0000256" key="10">
    <source>
        <dbReference type="ARBA" id="ARBA00023163"/>
    </source>
</evidence>
<dbReference type="InterPro" id="IPR002078">
    <property type="entry name" value="Sigma_54_int"/>
</dbReference>
<dbReference type="PRINTS" id="PR01590">
    <property type="entry name" value="HTHFIS"/>
</dbReference>
<dbReference type="InterPro" id="IPR027417">
    <property type="entry name" value="P-loop_NTPase"/>
</dbReference>
<dbReference type="FunFam" id="3.40.50.2300:FF:000018">
    <property type="entry name" value="DNA-binding transcriptional regulator NtrC"/>
    <property type="match status" value="1"/>
</dbReference>
<evidence type="ECO:0000256" key="9">
    <source>
        <dbReference type="ARBA" id="ARBA00023159"/>
    </source>
</evidence>
<dbReference type="AlphaFoldDB" id="A0A7R6SXP6"/>
<dbReference type="PROSITE" id="PS00688">
    <property type="entry name" value="SIGMA54_INTERACT_3"/>
    <property type="match status" value="1"/>
</dbReference>
<evidence type="ECO:0000256" key="7">
    <source>
        <dbReference type="ARBA" id="ARBA00023015"/>
    </source>
</evidence>
<dbReference type="PROSITE" id="PS50110">
    <property type="entry name" value="RESPONSE_REGULATORY"/>
    <property type="match status" value="1"/>
</dbReference>
<keyword evidence="15" id="KW-1185">Reference proteome</keyword>
<dbReference type="PROSITE" id="PS00676">
    <property type="entry name" value="SIGMA54_INTERACT_2"/>
    <property type="match status" value="1"/>
</dbReference>
<dbReference type="SMART" id="SM00448">
    <property type="entry name" value="REC"/>
    <property type="match status" value="1"/>
</dbReference>
<protein>
    <submittedName>
        <fullName evidence="14">Two-component system, NtrC family, response regulator</fullName>
    </submittedName>
</protein>
<evidence type="ECO:0000256" key="3">
    <source>
        <dbReference type="ARBA" id="ARBA00022553"/>
    </source>
</evidence>
<evidence type="ECO:0000256" key="8">
    <source>
        <dbReference type="ARBA" id="ARBA00023125"/>
    </source>
</evidence>
<dbReference type="Pfam" id="PF00072">
    <property type="entry name" value="Response_reg"/>
    <property type="match status" value="1"/>
</dbReference>
<dbReference type="SMART" id="SM00382">
    <property type="entry name" value="AAA"/>
    <property type="match status" value="1"/>
</dbReference>
<dbReference type="InterPro" id="IPR025943">
    <property type="entry name" value="Sigma_54_int_dom_ATP-bd_2"/>
</dbReference>
<dbReference type="FunFam" id="3.40.50.300:FF:000006">
    <property type="entry name" value="DNA-binding transcriptional regulator NtrC"/>
    <property type="match status" value="1"/>
</dbReference>
<dbReference type="SUPFAM" id="SSF52172">
    <property type="entry name" value="CheY-like"/>
    <property type="match status" value="1"/>
</dbReference>
<dbReference type="InterPro" id="IPR025944">
    <property type="entry name" value="Sigma_54_int_dom_CS"/>
</dbReference>
<dbReference type="SUPFAM" id="SSF52540">
    <property type="entry name" value="P-loop containing nucleoside triphosphate hydrolases"/>
    <property type="match status" value="1"/>
</dbReference>
<dbReference type="KEGG" id="thyd:TTHT_0427"/>
<organism evidence="14 15">
    <name type="scientific">Thermotomaculum hydrothermale</name>
    <dbReference type="NCBI Taxonomy" id="981385"/>
    <lineage>
        <taxon>Bacteria</taxon>
        <taxon>Pseudomonadati</taxon>
        <taxon>Acidobacteriota</taxon>
        <taxon>Holophagae</taxon>
        <taxon>Thermotomaculales</taxon>
        <taxon>Thermotomaculaceae</taxon>
        <taxon>Thermotomaculum</taxon>
    </lineage>
</organism>
<dbReference type="InterPro" id="IPR009057">
    <property type="entry name" value="Homeodomain-like_sf"/>
</dbReference>
<dbReference type="GO" id="GO:0043565">
    <property type="term" value="F:sequence-specific DNA binding"/>
    <property type="evidence" value="ECO:0007669"/>
    <property type="project" value="InterPro"/>
</dbReference>
<dbReference type="Pfam" id="PF02954">
    <property type="entry name" value="HTH_8"/>
    <property type="match status" value="1"/>
</dbReference>
<evidence type="ECO:0000313" key="14">
    <source>
        <dbReference type="EMBL" id="BBB32024.1"/>
    </source>
</evidence>